<name>A0A2T9YNN5_9FUNG</name>
<dbReference type="GO" id="GO:0000462">
    <property type="term" value="P:maturation of SSU-rRNA from tricistronic rRNA transcript (SSU-rRNA, 5.8S rRNA, LSU-rRNA)"/>
    <property type="evidence" value="ECO:0007669"/>
    <property type="project" value="TreeGrafter"/>
</dbReference>
<protein>
    <recommendedName>
        <fullName evidence="9">Sof1-like protein domain-containing protein</fullName>
    </recommendedName>
</protein>
<dbReference type="Pfam" id="PF04158">
    <property type="entry name" value="Sof1"/>
    <property type="match status" value="1"/>
</dbReference>
<comment type="subcellular location">
    <subcellularLocation>
        <location evidence="1">Nucleus</location>
        <location evidence="1">Nucleolus</location>
    </subcellularLocation>
</comment>
<keyword evidence="5" id="KW-0539">Nucleus</keyword>
<dbReference type="STRING" id="133385.A0A2T9YNN5"/>
<evidence type="ECO:0000256" key="4">
    <source>
        <dbReference type="ARBA" id="ARBA00022737"/>
    </source>
</evidence>
<organism evidence="10 11">
    <name type="scientific">Smittium simulii</name>
    <dbReference type="NCBI Taxonomy" id="133385"/>
    <lineage>
        <taxon>Eukaryota</taxon>
        <taxon>Fungi</taxon>
        <taxon>Fungi incertae sedis</taxon>
        <taxon>Zoopagomycota</taxon>
        <taxon>Kickxellomycotina</taxon>
        <taxon>Harpellomycetes</taxon>
        <taxon>Harpellales</taxon>
        <taxon>Legeriomycetaceae</taxon>
        <taxon>Smittium</taxon>
    </lineage>
</organism>
<feature type="compositionally biased region" description="Basic and acidic residues" evidence="8">
    <location>
        <begin position="419"/>
        <end position="430"/>
    </location>
</feature>
<feature type="repeat" description="WD" evidence="7">
    <location>
        <begin position="286"/>
        <end position="327"/>
    </location>
</feature>
<evidence type="ECO:0000256" key="8">
    <source>
        <dbReference type="SAM" id="MobiDB-lite"/>
    </source>
</evidence>
<accession>A0A2T9YNN5</accession>
<dbReference type="PANTHER" id="PTHR22851">
    <property type="entry name" value="U3 SMALL NUCLEOLAR RNA U3 SNORNA ASSOCIATED PROTEIN"/>
    <property type="match status" value="1"/>
</dbReference>
<dbReference type="CDD" id="cd00200">
    <property type="entry name" value="WD40"/>
    <property type="match status" value="1"/>
</dbReference>
<dbReference type="SUPFAM" id="SSF50978">
    <property type="entry name" value="WD40 repeat-like"/>
    <property type="match status" value="1"/>
</dbReference>
<evidence type="ECO:0000259" key="9">
    <source>
        <dbReference type="Pfam" id="PF04158"/>
    </source>
</evidence>
<keyword evidence="11" id="KW-1185">Reference proteome</keyword>
<evidence type="ECO:0000313" key="11">
    <source>
        <dbReference type="Proteomes" id="UP000245383"/>
    </source>
</evidence>
<dbReference type="OrthoDB" id="10249065at2759"/>
<feature type="repeat" description="WD" evidence="7">
    <location>
        <begin position="62"/>
        <end position="104"/>
    </location>
</feature>
<evidence type="ECO:0000256" key="6">
    <source>
        <dbReference type="ARBA" id="ARBA00023274"/>
    </source>
</evidence>
<dbReference type="InterPro" id="IPR015943">
    <property type="entry name" value="WD40/YVTN_repeat-like_dom_sf"/>
</dbReference>
<keyword evidence="3 7" id="KW-0853">WD repeat</keyword>
<feature type="domain" description="Sof1-like protein" evidence="9">
    <location>
        <begin position="362"/>
        <end position="448"/>
    </location>
</feature>
<feature type="repeat" description="WD" evidence="7">
    <location>
        <begin position="106"/>
        <end position="148"/>
    </location>
</feature>
<dbReference type="InterPro" id="IPR007287">
    <property type="entry name" value="Sof1"/>
</dbReference>
<dbReference type="InterPro" id="IPR036322">
    <property type="entry name" value="WD40_repeat_dom_sf"/>
</dbReference>
<dbReference type="PRINTS" id="PR00320">
    <property type="entry name" value="GPROTEINBRPT"/>
</dbReference>
<keyword evidence="4" id="KW-0677">Repeat</keyword>
<dbReference type="Pfam" id="PF00400">
    <property type="entry name" value="WD40"/>
    <property type="match status" value="4"/>
</dbReference>
<feature type="repeat" description="WD" evidence="7">
    <location>
        <begin position="329"/>
        <end position="370"/>
    </location>
</feature>
<dbReference type="EMBL" id="MBFR01000108">
    <property type="protein sequence ID" value="PVU93911.1"/>
    <property type="molecule type" value="Genomic_DNA"/>
</dbReference>
<keyword evidence="6" id="KW-0687">Ribonucleoprotein</keyword>
<comment type="caution">
    <text evidence="10">The sequence shown here is derived from an EMBL/GenBank/DDBJ whole genome shotgun (WGS) entry which is preliminary data.</text>
</comment>
<proteinExistence type="inferred from homology"/>
<evidence type="ECO:0000256" key="3">
    <source>
        <dbReference type="ARBA" id="ARBA00022574"/>
    </source>
</evidence>
<evidence type="ECO:0000256" key="1">
    <source>
        <dbReference type="ARBA" id="ARBA00004604"/>
    </source>
</evidence>
<dbReference type="Gene3D" id="2.130.10.10">
    <property type="entry name" value="YVTN repeat-like/Quinoprotein amine dehydrogenase"/>
    <property type="match status" value="2"/>
</dbReference>
<evidence type="ECO:0000256" key="7">
    <source>
        <dbReference type="PROSITE-ProRule" id="PRU00221"/>
    </source>
</evidence>
<gene>
    <name evidence="10" type="ORF">BB561_002950</name>
</gene>
<dbReference type="InterPro" id="IPR051733">
    <property type="entry name" value="WD_repeat_DCAF13/WDSOF1"/>
</dbReference>
<sequence>MKIKTISRSSADFVKERISDIEKIQRNFDPLLHPQEKAREYTRALRSAKLERMFAKPFIGSLTGHIDGIYSMSKNPLKLDYLHSGSGDGEVRVWSLSNQKTFFRVENAHNGLVSGLTCIPDSVNKFISVGNDKFVKLWDIEQSPVSTEESSISQHIPVVTYTGKEAFNGVDHHRQNDLFATCSSIVSIWDINRSEPITNLSWGSDTIRTVKLNQTEVNILATSGTDRNIILYDLRSSSPIAKVVMTLATNAITWNPMEAYIFSTANEDHNCYTFDMRKMDHSTNVMKDHVSAVMDIDYSPTGAELVTASYDRTIRVFDAKKGHSRDVYHTKRMQRVFVAKYTMDSKYVVSGSDDGNIRLWRAEASSRAGAKSNREVSSLNYMSKVKNKYSHMPEIRKVLKQRNLPKDITKANRTKKIMLDARKQKEENIRKHSKPGSMPRIPERAKSIVASTSK</sequence>
<dbReference type="PROSITE" id="PS50294">
    <property type="entry name" value="WD_REPEATS_REGION"/>
    <property type="match status" value="2"/>
</dbReference>
<dbReference type="PROSITE" id="PS50082">
    <property type="entry name" value="WD_REPEATS_2"/>
    <property type="match status" value="4"/>
</dbReference>
<dbReference type="SMART" id="SM00320">
    <property type="entry name" value="WD40"/>
    <property type="match status" value="7"/>
</dbReference>
<dbReference type="InterPro" id="IPR001680">
    <property type="entry name" value="WD40_rpt"/>
</dbReference>
<feature type="region of interest" description="Disordered" evidence="8">
    <location>
        <begin position="419"/>
        <end position="454"/>
    </location>
</feature>
<dbReference type="Proteomes" id="UP000245383">
    <property type="component" value="Unassembled WGS sequence"/>
</dbReference>
<dbReference type="InterPro" id="IPR020472">
    <property type="entry name" value="WD40_PAC1"/>
</dbReference>
<comment type="similarity">
    <text evidence="2">Belongs to the WD repeat DCAF13/WDSOF1 family.</text>
</comment>
<evidence type="ECO:0000313" key="10">
    <source>
        <dbReference type="EMBL" id="PVU93911.1"/>
    </source>
</evidence>
<dbReference type="PANTHER" id="PTHR22851:SF0">
    <property type="entry name" value="DDB1- AND CUL4-ASSOCIATED FACTOR 13"/>
    <property type="match status" value="1"/>
</dbReference>
<dbReference type="GO" id="GO:0032040">
    <property type="term" value="C:small-subunit processome"/>
    <property type="evidence" value="ECO:0007669"/>
    <property type="project" value="TreeGrafter"/>
</dbReference>
<evidence type="ECO:0000256" key="2">
    <source>
        <dbReference type="ARBA" id="ARBA00005649"/>
    </source>
</evidence>
<evidence type="ECO:0000256" key="5">
    <source>
        <dbReference type="ARBA" id="ARBA00023242"/>
    </source>
</evidence>
<dbReference type="AlphaFoldDB" id="A0A2T9YNN5"/>
<reference evidence="10 11" key="1">
    <citation type="journal article" date="2018" name="MBio">
        <title>Comparative Genomics Reveals the Core Gene Toolbox for the Fungus-Insect Symbiosis.</title>
        <authorList>
            <person name="Wang Y."/>
            <person name="Stata M."/>
            <person name="Wang W."/>
            <person name="Stajich J.E."/>
            <person name="White M.M."/>
            <person name="Moncalvo J.M."/>
        </authorList>
    </citation>
    <scope>NUCLEOTIDE SEQUENCE [LARGE SCALE GENOMIC DNA]</scope>
    <source>
        <strain evidence="10 11">SWE-8-4</strain>
    </source>
</reference>